<evidence type="ECO:0000313" key="4">
    <source>
        <dbReference type="EMBL" id="KZZ89201.1"/>
    </source>
</evidence>
<evidence type="ECO:0000256" key="1">
    <source>
        <dbReference type="ARBA" id="ARBA00035112"/>
    </source>
</evidence>
<dbReference type="AlphaFoldDB" id="A0A167WS44"/>
<dbReference type="PANTHER" id="PTHR33365:SF7">
    <property type="entry name" value="TAT PATHWAY SIGNAL SEQUENCE"/>
    <property type="match status" value="1"/>
</dbReference>
<dbReference type="PANTHER" id="PTHR33365">
    <property type="entry name" value="YALI0B05434P"/>
    <property type="match status" value="1"/>
</dbReference>
<keyword evidence="3" id="KW-0812">Transmembrane</keyword>
<evidence type="ECO:0008006" key="6">
    <source>
        <dbReference type="Google" id="ProtNLM"/>
    </source>
</evidence>
<dbReference type="Proteomes" id="UP000078544">
    <property type="component" value="Unassembled WGS sequence"/>
</dbReference>
<feature type="transmembrane region" description="Helical" evidence="3">
    <location>
        <begin position="46"/>
        <end position="65"/>
    </location>
</feature>
<sequence>MYWQTLRYQNWRMRMRNESHSGPEVERLCPRDGGGREETKRKRERGSFLSCSFLIIGVACLTLLVHDVNLWIKYTQLQATARAVQPQLLFPSLAQSTAFREENRFFSLAVADSPFAGDPSPELDHAWHNLLEGSAIRVTKEDLDFYNITSLPLQDGAGFASELFVSHELHCLVSLSLLSACLELFLSHIMVQKKVRQWVYKETYFAGVEGLERGELKRHIDHCIETIRQGIMCRGDVSLATYTYLGDTENVTARSWAPHQCVDFAGLMNWARSHAVDLFHKGALASPEGLGPEHFTTQNQPH</sequence>
<dbReference type="GO" id="GO:0043386">
    <property type="term" value="P:mycotoxin biosynthetic process"/>
    <property type="evidence" value="ECO:0007669"/>
    <property type="project" value="InterPro"/>
</dbReference>
<reference evidence="4 5" key="1">
    <citation type="journal article" date="2016" name="Genome Biol. Evol.">
        <title>Divergent and convergent evolution of fungal pathogenicity.</title>
        <authorList>
            <person name="Shang Y."/>
            <person name="Xiao G."/>
            <person name="Zheng P."/>
            <person name="Cen K."/>
            <person name="Zhan S."/>
            <person name="Wang C."/>
        </authorList>
    </citation>
    <scope>NUCLEOTIDE SEQUENCE [LARGE SCALE GENOMIC DNA]</scope>
    <source>
        <strain evidence="4 5">RCEF 2490</strain>
    </source>
</reference>
<keyword evidence="3" id="KW-1133">Transmembrane helix</keyword>
<feature type="region of interest" description="Disordered" evidence="2">
    <location>
        <begin position="22"/>
        <end position="41"/>
    </location>
</feature>
<keyword evidence="5" id="KW-1185">Reference proteome</keyword>
<organism evidence="4 5">
    <name type="scientific">Moelleriella libera RCEF 2490</name>
    <dbReference type="NCBI Taxonomy" id="1081109"/>
    <lineage>
        <taxon>Eukaryota</taxon>
        <taxon>Fungi</taxon>
        <taxon>Dikarya</taxon>
        <taxon>Ascomycota</taxon>
        <taxon>Pezizomycotina</taxon>
        <taxon>Sordariomycetes</taxon>
        <taxon>Hypocreomycetidae</taxon>
        <taxon>Hypocreales</taxon>
        <taxon>Clavicipitaceae</taxon>
        <taxon>Moelleriella</taxon>
    </lineage>
</organism>
<proteinExistence type="inferred from homology"/>
<accession>A0A167WS44</accession>
<evidence type="ECO:0000256" key="3">
    <source>
        <dbReference type="SAM" id="Phobius"/>
    </source>
</evidence>
<dbReference type="InterPro" id="IPR021765">
    <property type="entry name" value="UstYa-like"/>
</dbReference>
<keyword evidence="3" id="KW-0472">Membrane</keyword>
<evidence type="ECO:0000256" key="2">
    <source>
        <dbReference type="SAM" id="MobiDB-lite"/>
    </source>
</evidence>
<dbReference type="STRING" id="1081109.A0A167WS44"/>
<evidence type="ECO:0000313" key="5">
    <source>
        <dbReference type="Proteomes" id="UP000078544"/>
    </source>
</evidence>
<dbReference type="OrthoDB" id="3687641at2759"/>
<dbReference type="Pfam" id="PF11807">
    <property type="entry name" value="UstYa"/>
    <property type="match status" value="1"/>
</dbReference>
<name>A0A167WS44_9HYPO</name>
<gene>
    <name evidence="4" type="ORF">AAL_07849</name>
</gene>
<dbReference type="EMBL" id="AZGY01000026">
    <property type="protein sequence ID" value="KZZ89201.1"/>
    <property type="molecule type" value="Genomic_DNA"/>
</dbReference>
<protein>
    <recommendedName>
        <fullName evidence="6">Tat pathway signal sequence</fullName>
    </recommendedName>
</protein>
<comment type="similarity">
    <text evidence="1">Belongs to the ustYa family.</text>
</comment>
<comment type="caution">
    <text evidence="4">The sequence shown here is derived from an EMBL/GenBank/DDBJ whole genome shotgun (WGS) entry which is preliminary data.</text>
</comment>